<dbReference type="Proteomes" id="UP000002139">
    <property type="component" value="Chromosome"/>
</dbReference>
<name>A9GTV2_SORC5</name>
<gene>
    <name evidence="2" type="ordered locus">sce6829</name>
</gene>
<dbReference type="STRING" id="448385.sce6829"/>
<dbReference type="KEGG" id="scl:sce6829"/>
<evidence type="ECO:0000313" key="3">
    <source>
        <dbReference type="Proteomes" id="UP000002139"/>
    </source>
</evidence>
<organism evidence="2 3">
    <name type="scientific">Sorangium cellulosum (strain So ce56)</name>
    <name type="common">Polyangium cellulosum (strain So ce56)</name>
    <dbReference type="NCBI Taxonomy" id="448385"/>
    <lineage>
        <taxon>Bacteria</taxon>
        <taxon>Pseudomonadati</taxon>
        <taxon>Myxococcota</taxon>
        <taxon>Polyangia</taxon>
        <taxon>Polyangiales</taxon>
        <taxon>Polyangiaceae</taxon>
        <taxon>Sorangium</taxon>
    </lineage>
</organism>
<dbReference type="BioCyc" id="SCEL448385:SCE_RS35025-MONOMER"/>
<dbReference type="InterPro" id="IPR036365">
    <property type="entry name" value="PGBD-like_sf"/>
</dbReference>
<dbReference type="eggNOG" id="COG3409">
    <property type="taxonomic scope" value="Bacteria"/>
</dbReference>
<reference evidence="2 3" key="1">
    <citation type="journal article" date="2007" name="Nat. Biotechnol.">
        <title>Complete genome sequence of the myxobacterium Sorangium cellulosum.</title>
        <authorList>
            <person name="Schneiker S."/>
            <person name="Perlova O."/>
            <person name="Kaiser O."/>
            <person name="Gerth K."/>
            <person name="Alici A."/>
            <person name="Altmeyer M.O."/>
            <person name="Bartels D."/>
            <person name="Bekel T."/>
            <person name="Beyer S."/>
            <person name="Bode E."/>
            <person name="Bode H.B."/>
            <person name="Bolten C.J."/>
            <person name="Choudhuri J.V."/>
            <person name="Doss S."/>
            <person name="Elnakady Y.A."/>
            <person name="Frank B."/>
            <person name="Gaigalat L."/>
            <person name="Goesmann A."/>
            <person name="Groeger C."/>
            <person name="Gross F."/>
            <person name="Jelsbak L."/>
            <person name="Jelsbak L."/>
            <person name="Kalinowski J."/>
            <person name="Kegler C."/>
            <person name="Knauber T."/>
            <person name="Konietzny S."/>
            <person name="Kopp M."/>
            <person name="Krause L."/>
            <person name="Krug D."/>
            <person name="Linke B."/>
            <person name="Mahmud T."/>
            <person name="Martinez-Arias R."/>
            <person name="McHardy A.C."/>
            <person name="Merai M."/>
            <person name="Meyer F."/>
            <person name="Mormann S."/>
            <person name="Munoz-Dorado J."/>
            <person name="Perez J."/>
            <person name="Pradella S."/>
            <person name="Rachid S."/>
            <person name="Raddatz G."/>
            <person name="Rosenau F."/>
            <person name="Rueckert C."/>
            <person name="Sasse F."/>
            <person name="Scharfe M."/>
            <person name="Schuster S.C."/>
            <person name="Suen G."/>
            <person name="Treuner-Lange A."/>
            <person name="Velicer G.J."/>
            <person name="Vorholter F.-J."/>
            <person name="Weissman K.J."/>
            <person name="Welch R.D."/>
            <person name="Wenzel S.C."/>
            <person name="Whitworth D.E."/>
            <person name="Wilhelm S."/>
            <person name="Wittmann C."/>
            <person name="Bloecker H."/>
            <person name="Puehler A."/>
            <person name="Mueller R."/>
        </authorList>
    </citation>
    <scope>NUCLEOTIDE SEQUENCE [LARGE SCALE GENOMIC DNA]</scope>
    <source>
        <strain evidence="3">So ce56</strain>
    </source>
</reference>
<dbReference type="AlphaFoldDB" id="A9GTV2"/>
<dbReference type="Pfam" id="PF01471">
    <property type="entry name" value="PG_binding_1"/>
    <property type="match status" value="1"/>
</dbReference>
<dbReference type="InterPro" id="IPR036366">
    <property type="entry name" value="PGBDSf"/>
</dbReference>
<sequence>MNPSTGGPTSQAFFQANTSAGGFGTVPLQGTTTPCPPVTKKALEVTVVERIGEGVRPLGDHLIELSRGQARYRLPSSAFGPARFEGLDSVTHGLTLVGIDQDAWDVMISEGLPEQNITSNLSPDWRPPEEAQLGGGEHTVQPGEGVDKLALRFGHLPEILWGYEPNAPLRGARESRNTLHPGDKLHVPPRRPKQIDVVPGHHYVLVRKGTMSRLRLRIEVAFEPLDMARYLLEIPNFPTLSGPTVNGYIDVAVPASTSAVRVTIDGLPRPIQLRLETLLPLRSDAGVQQRLHNLGMPCGRTDGTMDDQASAVLRRFQQMVKQAPTGAIDNNVRAALWNLHDRG</sequence>
<dbReference type="OrthoDB" id="5520419at2"/>
<dbReference type="SUPFAM" id="SSF47090">
    <property type="entry name" value="PGBD-like"/>
    <property type="match status" value="1"/>
</dbReference>
<dbReference type="RefSeq" id="WP_012239437.1">
    <property type="nucleotide sequence ID" value="NC_010162.1"/>
</dbReference>
<feature type="domain" description="Peptidoglycan binding-like" evidence="1">
    <location>
        <begin position="287"/>
        <end position="336"/>
    </location>
</feature>
<dbReference type="HOGENOM" id="CLU_813347_0_0_7"/>
<keyword evidence="3" id="KW-1185">Reference proteome</keyword>
<dbReference type="EMBL" id="AM746676">
    <property type="protein sequence ID" value="CAN96998.1"/>
    <property type="molecule type" value="Genomic_DNA"/>
</dbReference>
<protein>
    <recommendedName>
        <fullName evidence="1">Peptidoglycan binding-like domain-containing protein</fullName>
    </recommendedName>
</protein>
<proteinExistence type="predicted"/>
<dbReference type="Gene3D" id="1.10.101.10">
    <property type="entry name" value="PGBD-like superfamily/PGBD"/>
    <property type="match status" value="1"/>
</dbReference>
<dbReference type="InterPro" id="IPR002477">
    <property type="entry name" value="Peptidoglycan-bd-like"/>
</dbReference>
<evidence type="ECO:0000313" key="2">
    <source>
        <dbReference type="EMBL" id="CAN96998.1"/>
    </source>
</evidence>
<accession>A9GTV2</accession>
<evidence type="ECO:0000259" key="1">
    <source>
        <dbReference type="Pfam" id="PF01471"/>
    </source>
</evidence>